<evidence type="ECO:0000256" key="2">
    <source>
        <dbReference type="SAM" id="MobiDB-lite"/>
    </source>
</evidence>
<feature type="region of interest" description="Disordered" evidence="2">
    <location>
        <begin position="278"/>
        <end position="317"/>
    </location>
</feature>
<comment type="catalytic activity">
    <reaction evidence="1">
        <text>uridine(34) in tRNA + AH2 + O2 = 5-hydroxyuridine(34) in tRNA + A + H2O</text>
        <dbReference type="Rhea" id="RHEA:64224"/>
        <dbReference type="Rhea" id="RHEA-COMP:11727"/>
        <dbReference type="Rhea" id="RHEA-COMP:13381"/>
        <dbReference type="ChEBI" id="CHEBI:13193"/>
        <dbReference type="ChEBI" id="CHEBI:15377"/>
        <dbReference type="ChEBI" id="CHEBI:15379"/>
        <dbReference type="ChEBI" id="CHEBI:17499"/>
        <dbReference type="ChEBI" id="CHEBI:65315"/>
        <dbReference type="ChEBI" id="CHEBI:136877"/>
    </reaction>
</comment>
<dbReference type="PANTHER" id="PTHR43268">
    <property type="entry name" value="THIOSULFATE SULFURTRANSFERASE/RHODANESE-LIKE DOMAIN-CONTAINING PROTEIN 2"/>
    <property type="match status" value="1"/>
</dbReference>
<dbReference type="EC" id="1.14.-.-" evidence="1"/>
<dbReference type="Proteomes" id="UP001364472">
    <property type="component" value="Unassembled WGS sequence"/>
</dbReference>
<dbReference type="InterPro" id="IPR020936">
    <property type="entry name" value="TrhO"/>
</dbReference>
<dbReference type="GO" id="GO:0016705">
    <property type="term" value="F:oxidoreductase activity, acting on paired donors, with incorporation or reduction of molecular oxygen"/>
    <property type="evidence" value="ECO:0007669"/>
    <property type="project" value="UniProtKB-UniRule"/>
</dbReference>
<dbReference type="RefSeq" id="WP_337334700.1">
    <property type="nucleotide sequence ID" value="NZ_JBBDHC010000005.1"/>
</dbReference>
<comment type="similarity">
    <text evidence="1">Belongs to the TrhO family.</text>
</comment>
<dbReference type="InterPro" id="IPR036873">
    <property type="entry name" value="Rhodanese-like_dom_sf"/>
</dbReference>
<dbReference type="SUPFAM" id="SSF52821">
    <property type="entry name" value="Rhodanese/Cell cycle control phosphatase"/>
    <property type="match status" value="1"/>
</dbReference>
<dbReference type="InterPro" id="IPR040503">
    <property type="entry name" value="TRHO_N"/>
</dbReference>
<keyword evidence="5" id="KW-1185">Reference proteome</keyword>
<gene>
    <name evidence="1" type="primary">trhO</name>
    <name evidence="4" type="ORF">WB794_04730</name>
</gene>
<proteinExistence type="inferred from homology"/>
<evidence type="ECO:0000313" key="5">
    <source>
        <dbReference type="Proteomes" id="UP001364472"/>
    </source>
</evidence>
<dbReference type="PROSITE" id="PS50206">
    <property type="entry name" value="RHODANESE_3"/>
    <property type="match status" value="1"/>
</dbReference>
<feature type="domain" description="Rhodanese" evidence="3">
    <location>
        <begin position="125"/>
        <end position="218"/>
    </location>
</feature>
<dbReference type="PANTHER" id="PTHR43268:SF3">
    <property type="entry name" value="RHODANESE-LIKE DOMAIN-CONTAINING PROTEIN 7-RELATED"/>
    <property type="match status" value="1"/>
</dbReference>
<dbReference type="AlphaFoldDB" id="A0AAW9QXG0"/>
<dbReference type="NCBIfam" id="NF001136">
    <property type="entry name" value="PRK00142.1-4"/>
    <property type="match status" value="1"/>
</dbReference>
<feature type="compositionally biased region" description="Basic and acidic residues" evidence="2">
    <location>
        <begin position="278"/>
        <end position="289"/>
    </location>
</feature>
<comment type="caution">
    <text evidence="4">The sequence shown here is derived from an EMBL/GenBank/DDBJ whole genome shotgun (WGS) entry which is preliminary data.</text>
</comment>
<evidence type="ECO:0000259" key="3">
    <source>
        <dbReference type="PROSITE" id="PS50206"/>
    </source>
</evidence>
<dbReference type="EMBL" id="JBBDHC010000005">
    <property type="protein sequence ID" value="MEJ1248980.1"/>
    <property type="molecule type" value="Genomic_DNA"/>
</dbReference>
<dbReference type="HAMAP" id="MF_00469">
    <property type="entry name" value="TrhO"/>
    <property type="match status" value="1"/>
</dbReference>
<dbReference type="Pfam" id="PF17773">
    <property type="entry name" value="UPF0176_N"/>
    <property type="match status" value="1"/>
</dbReference>
<protein>
    <recommendedName>
        <fullName evidence="1">tRNA uridine(34) hydroxylase</fullName>
        <ecNumber evidence="1">1.14.-.-</ecNumber>
    </recommendedName>
    <alternativeName>
        <fullName evidence="1">tRNA hydroxylation protein O</fullName>
    </alternativeName>
</protein>
<organism evidence="4 5">
    <name type="scientific">Denitratimonas tolerans</name>
    <dbReference type="NCBI Taxonomy" id="1338420"/>
    <lineage>
        <taxon>Bacteria</taxon>
        <taxon>Pseudomonadati</taxon>
        <taxon>Pseudomonadota</taxon>
        <taxon>Gammaproteobacteria</taxon>
        <taxon>Lysobacterales</taxon>
        <taxon>Lysobacteraceae</taxon>
        <taxon>Denitratimonas</taxon>
    </lineage>
</organism>
<comment type="function">
    <text evidence="1">Catalyzes oxygen-dependent 5-hydroxyuridine (ho5U) modification at position 34 in tRNAs.</text>
</comment>
<keyword evidence="1" id="KW-0560">Oxidoreductase</keyword>
<dbReference type="CDD" id="cd01518">
    <property type="entry name" value="RHOD_YceA"/>
    <property type="match status" value="1"/>
</dbReference>
<dbReference type="Gene3D" id="3.40.250.10">
    <property type="entry name" value="Rhodanese-like domain"/>
    <property type="match status" value="1"/>
</dbReference>
<reference evidence="4 5" key="1">
    <citation type="journal article" date="2016" name="Antonie Van Leeuwenhoek">
        <title>Denitratimonas tolerans gen. nov., sp. nov., a denitrifying bacterium isolated from a bioreactor for tannery wastewater treatment.</title>
        <authorList>
            <person name="Han S.I."/>
            <person name="Kim J.O."/>
            <person name="Lee Y.R."/>
            <person name="Ekpeghere K.I."/>
            <person name="Koh S.C."/>
            <person name="Whang K.S."/>
        </authorList>
    </citation>
    <scope>NUCLEOTIDE SEQUENCE [LARGE SCALE GENOMIC DNA]</scope>
    <source>
        <strain evidence="4 5">KACC 17565</strain>
    </source>
</reference>
<dbReference type="Pfam" id="PF00581">
    <property type="entry name" value="Rhodanese"/>
    <property type="match status" value="1"/>
</dbReference>
<sequence>MNKTSRIAAAFYHFATLPDFAEKKPPLEALCAAHDVSGTILLAAEGVNGTIAGAPGDVRAVLAWLRADPRLAALEHKESPAERAPFHRMKVRLKREIVTLGVAGLDPAANAGTYVEPGDWNALLADPELVLIDTRNEYEVAIGHFEGALDPGTASFRELPAWLDARPELRGRRVAMYCTGGIRCEKSTALLRSRGFDEVYHLKGGILKYLEAVPAEESRWRGECFVFDERVSVGHGLVQGPHTLCRSCRYPLSPEDRSSPQYEEGVSCPHCHERLDDDRRTRLSERQRQVDLAGKRGLRHVGARMESSSHPPNPRGE</sequence>
<evidence type="ECO:0000256" key="1">
    <source>
        <dbReference type="HAMAP-Rule" id="MF_00469"/>
    </source>
</evidence>
<dbReference type="Gene3D" id="3.30.70.100">
    <property type="match status" value="1"/>
</dbReference>
<accession>A0AAW9QXG0</accession>
<dbReference type="InterPro" id="IPR001763">
    <property type="entry name" value="Rhodanese-like_dom"/>
</dbReference>
<name>A0AAW9QXG0_9GAMM</name>
<evidence type="ECO:0000313" key="4">
    <source>
        <dbReference type="EMBL" id="MEJ1248980.1"/>
    </source>
</evidence>
<dbReference type="GO" id="GO:0006400">
    <property type="term" value="P:tRNA modification"/>
    <property type="evidence" value="ECO:0007669"/>
    <property type="project" value="UniProtKB-UniRule"/>
</dbReference>
<keyword evidence="1" id="KW-0819">tRNA processing</keyword>
<dbReference type="SMART" id="SM00450">
    <property type="entry name" value="RHOD"/>
    <property type="match status" value="1"/>
</dbReference>